<dbReference type="Gene3D" id="2.60.34.10">
    <property type="entry name" value="Substrate Binding Domain Of DNAk, Chain A, domain 1"/>
    <property type="match status" value="1"/>
</dbReference>
<dbReference type="Gene3D" id="3.90.640.10">
    <property type="entry name" value="Actin, Chain A, domain 4"/>
    <property type="match status" value="1"/>
</dbReference>
<evidence type="ECO:0000256" key="1">
    <source>
        <dbReference type="ARBA" id="ARBA00004319"/>
    </source>
</evidence>
<dbReference type="Gene3D" id="3.30.420.40">
    <property type="match status" value="2"/>
</dbReference>
<feature type="compositionally biased region" description="Acidic residues" evidence="7">
    <location>
        <begin position="578"/>
        <end position="600"/>
    </location>
</feature>
<evidence type="ECO:0000256" key="6">
    <source>
        <dbReference type="ARBA" id="ARBA00023186"/>
    </source>
</evidence>
<evidence type="ECO:0000256" key="2">
    <source>
        <dbReference type="ARBA" id="ARBA00022729"/>
    </source>
</evidence>
<dbReference type="InterPro" id="IPR018181">
    <property type="entry name" value="Heat_shock_70_CS"/>
</dbReference>
<dbReference type="GO" id="GO:0034663">
    <property type="term" value="C:endoplasmic reticulum chaperone complex"/>
    <property type="evidence" value="ECO:0007669"/>
    <property type="project" value="TreeGrafter"/>
</dbReference>
<dbReference type="InterPro" id="IPR029047">
    <property type="entry name" value="HSP70_peptide-bd_sf"/>
</dbReference>
<gene>
    <name evidence="9" type="ORF">DFA_08577</name>
</gene>
<reference evidence="10" key="1">
    <citation type="journal article" date="2011" name="Genome Res.">
        <title>Phylogeny-wide analysis of social amoeba genomes highlights ancient origins for complex intercellular communication.</title>
        <authorList>
            <person name="Heidel A.J."/>
            <person name="Lawal H.M."/>
            <person name="Felder M."/>
            <person name="Schilde C."/>
            <person name="Helps N.R."/>
            <person name="Tunggal B."/>
            <person name="Rivero F."/>
            <person name="John U."/>
            <person name="Schleicher M."/>
            <person name="Eichinger L."/>
            <person name="Platzer M."/>
            <person name="Noegel A.A."/>
            <person name="Schaap P."/>
            <person name="Gloeckner G."/>
        </authorList>
    </citation>
    <scope>NUCLEOTIDE SEQUENCE [LARGE SCALE GENOMIC DNA]</scope>
    <source>
        <strain evidence="10">SH3</strain>
    </source>
</reference>
<evidence type="ECO:0000313" key="10">
    <source>
        <dbReference type="Proteomes" id="UP000007797"/>
    </source>
</evidence>
<dbReference type="Pfam" id="PF00012">
    <property type="entry name" value="HSP70"/>
    <property type="match status" value="1"/>
</dbReference>
<dbReference type="Gene3D" id="3.30.30.30">
    <property type="match status" value="1"/>
</dbReference>
<feature type="region of interest" description="Disordered" evidence="7">
    <location>
        <begin position="842"/>
        <end position="926"/>
    </location>
</feature>
<feature type="signal peptide" evidence="8">
    <location>
        <begin position="1"/>
        <end position="25"/>
    </location>
</feature>
<dbReference type="STRING" id="1054147.F4Q317"/>
<dbReference type="KEGG" id="dfa:DFA_08577"/>
<dbReference type="InterPro" id="IPR013126">
    <property type="entry name" value="Hsp_70_fam"/>
</dbReference>
<keyword evidence="2 8" id="KW-0732">Signal</keyword>
<dbReference type="OMA" id="VEPEMHE"/>
<dbReference type="AlphaFoldDB" id="F4Q317"/>
<dbReference type="PANTHER" id="PTHR45639:SF3">
    <property type="entry name" value="HYPOXIA UP-REGULATED PROTEIN 1"/>
    <property type="match status" value="1"/>
</dbReference>
<keyword evidence="3" id="KW-0547">Nucleotide-binding</keyword>
<dbReference type="InterPro" id="IPR029048">
    <property type="entry name" value="HSP70_C_sf"/>
</dbReference>
<feature type="region of interest" description="Disordered" evidence="7">
    <location>
        <begin position="564"/>
        <end position="613"/>
    </location>
</feature>
<dbReference type="PANTHER" id="PTHR45639">
    <property type="entry name" value="HSC70CB, ISOFORM G-RELATED"/>
    <property type="match status" value="1"/>
</dbReference>
<sequence>MSSIVSRRYLCLAVAMIMMVMSCLMVNTVTQGASVIGIDIGAQSFKIGLIKPGSFETVLNEQSGRKTPTQIGWFRDERVFASDAFNMWARNPKQVYSMFQPLLGTVYREGILEEIGLGSLGYSVSNDTQRNTFAIKYDDETNYSPEELQAMIFRKVKELASASTQSNVKECVIAVPPYLTQQQRQGVLDAASLAGLSVLSLINGINAASINFAMDRTFDKNTTAIFYDMGAKSTKLSLVQFSSTTILDTKTKKNKTTTHNVVKSMEWDENLGGIDFDMVIVNHLKTLIKKQLPSADTTDKKLTIKLIKEASKMKEMLSANQQAHIFIGSLIDEFDFSASISRKDFEDLSAPLFERSILPLQRLIESNGLTPNDIDFIELIGGCTRIPSVQQALKTYLKRDILDKHLNGDESASSGAAFFAAGQTHYFRVKDIRLKDITPYAVNVDIINSEGNNVDTPSTDGGADEETATFDNPKAYFFKKNNRINVKKTLSFSTTQPFLLNVTYPEQNVNIAVYNITSIPQASDSLNFTGKPKIHCSLKLNSNGMVVLERAEAEVTITFKKLKPKSAPATPSDIKKDEDDEDSIKESLEEDINPDLEKEEEEAKKIKEEKEKKDDEPVLFLQQEFEWITKTQRIPLNYTVSYQTVLPLSKDQISTLKQRLDELDSKDAALRALHNEKNTLESLIYDLRDKLEGEEYLTCSTSQERQDISDELDKASSWLSDAQDNDLTDVTEYQAQTKNLKKKIEKIVSRINAKEQLPKVLDDLSALVAKVKVIMSNVTKDLNITEEEVKLNNDKINTIDKWVVEKKSEYKVADFSKDLSFTSTDAKFKFYTLENLIKELAKKKRKPAPKKPTTTKTKDEKTKDEKTKDEKKEDKKEEEPIPQQPLETDEPKHQEQNDSSEAPDIEGDDQQNDKPKQHESHGHDEL</sequence>
<feature type="compositionally biased region" description="Basic and acidic residues" evidence="7">
    <location>
        <begin position="601"/>
        <end position="613"/>
    </location>
</feature>
<dbReference type="GO" id="GO:0030968">
    <property type="term" value="P:endoplasmic reticulum unfolded protein response"/>
    <property type="evidence" value="ECO:0007669"/>
    <property type="project" value="TreeGrafter"/>
</dbReference>
<protein>
    <submittedName>
        <fullName evidence="9">Heat shock protein 70 family member</fullName>
    </submittedName>
</protein>
<dbReference type="InterPro" id="IPR043129">
    <property type="entry name" value="ATPase_NBD"/>
</dbReference>
<dbReference type="CDD" id="cd10230">
    <property type="entry name" value="ASKHA_NBD_HSP70_HYOU1"/>
    <property type="match status" value="1"/>
</dbReference>
<evidence type="ECO:0000256" key="3">
    <source>
        <dbReference type="ARBA" id="ARBA00022741"/>
    </source>
</evidence>
<proteinExistence type="predicted"/>
<comment type="subcellular location">
    <subcellularLocation>
        <location evidence="1">Endoplasmic reticulum lumen</location>
    </subcellularLocation>
</comment>
<organism evidence="9 10">
    <name type="scientific">Cavenderia fasciculata</name>
    <name type="common">Slime mold</name>
    <name type="synonym">Dictyostelium fasciculatum</name>
    <dbReference type="NCBI Taxonomy" id="261658"/>
    <lineage>
        <taxon>Eukaryota</taxon>
        <taxon>Amoebozoa</taxon>
        <taxon>Evosea</taxon>
        <taxon>Eumycetozoa</taxon>
        <taxon>Dictyostelia</taxon>
        <taxon>Acytosteliales</taxon>
        <taxon>Cavenderiaceae</taxon>
        <taxon>Cavenderia</taxon>
    </lineage>
</organism>
<dbReference type="SUPFAM" id="SSF53067">
    <property type="entry name" value="Actin-like ATPase domain"/>
    <property type="match status" value="2"/>
</dbReference>
<feature type="compositionally biased region" description="Basic and acidic residues" evidence="7">
    <location>
        <begin position="911"/>
        <end position="926"/>
    </location>
</feature>
<feature type="chain" id="PRO_5003319866" evidence="8">
    <location>
        <begin position="26"/>
        <end position="926"/>
    </location>
</feature>
<keyword evidence="10" id="KW-1185">Reference proteome</keyword>
<keyword evidence="4" id="KW-0256">Endoplasmic reticulum</keyword>
<dbReference type="GO" id="GO:0005788">
    <property type="term" value="C:endoplasmic reticulum lumen"/>
    <property type="evidence" value="ECO:0007669"/>
    <property type="project" value="UniProtKB-SubCell"/>
</dbReference>
<evidence type="ECO:0000256" key="4">
    <source>
        <dbReference type="ARBA" id="ARBA00022824"/>
    </source>
</evidence>
<dbReference type="GeneID" id="14869620"/>
<dbReference type="Gene3D" id="1.20.1270.10">
    <property type="match status" value="1"/>
</dbReference>
<keyword evidence="9" id="KW-0346">Stress response</keyword>
<dbReference type="PROSITE" id="PS51257">
    <property type="entry name" value="PROKAR_LIPOPROTEIN"/>
    <property type="match status" value="1"/>
</dbReference>
<evidence type="ECO:0000256" key="5">
    <source>
        <dbReference type="ARBA" id="ARBA00022840"/>
    </source>
</evidence>
<keyword evidence="6" id="KW-0143">Chaperone</keyword>
<dbReference type="GO" id="GO:0005524">
    <property type="term" value="F:ATP binding"/>
    <property type="evidence" value="ECO:0007669"/>
    <property type="project" value="UniProtKB-KW"/>
</dbReference>
<keyword evidence="5" id="KW-0067">ATP-binding</keyword>
<dbReference type="SUPFAM" id="SSF100934">
    <property type="entry name" value="Heat shock protein 70kD (HSP70), C-terminal subdomain"/>
    <property type="match status" value="1"/>
</dbReference>
<dbReference type="OrthoDB" id="10262720at2759"/>
<dbReference type="PROSITE" id="PS01036">
    <property type="entry name" value="HSP70_3"/>
    <property type="match status" value="1"/>
</dbReference>
<dbReference type="PRINTS" id="PR00301">
    <property type="entry name" value="HEATSHOCK70"/>
</dbReference>
<name>F4Q317_CACFS</name>
<feature type="compositionally biased region" description="Basic and acidic residues" evidence="7">
    <location>
        <begin position="856"/>
        <end position="879"/>
    </location>
</feature>
<evidence type="ECO:0000256" key="8">
    <source>
        <dbReference type="SAM" id="SignalP"/>
    </source>
</evidence>
<evidence type="ECO:0000256" key="7">
    <source>
        <dbReference type="SAM" id="MobiDB-lite"/>
    </source>
</evidence>
<accession>F4Q317</accession>
<dbReference type="Proteomes" id="UP000007797">
    <property type="component" value="Unassembled WGS sequence"/>
</dbReference>
<dbReference type="GO" id="GO:0140662">
    <property type="term" value="F:ATP-dependent protein folding chaperone"/>
    <property type="evidence" value="ECO:0007669"/>
    <property type="project" value="InterPro"/>
</dbReference>
<feature type="compositionally biased region" description="Acidic residues" evidence="7">
    <location>
        <begin position="901"/>
        <end position="910"/>
    </location>
</feature>
<evidence type="ECO:0000313" key="9">
    <source>
        <dbReference type="EMBL" id="EGG17581.1"/>
    </source>
</evidence>
<dbReference type="EMBL" id="GL883021">
    <property type="protein sequence ID" value="EGG17581.1"/>
    <property type="molecule type" value="Genomic_DNA"/>
</dbReference>
<dbReference type="FunFam" id="3.90.640.10:FF:000004">
    <property type="entry name" value="Heat shock 70 kDa protein 4"/>
    <property type="match status" value="1"/>
</dbReference>
<dbReference type="SUPFAM" id="SSF100920">
    <property type="entry name" value="Heat shock protein 70kD (HSP70), peptide-binding domain"/>
    <property type="match status" value="1"/>
</dbReference>
<dbReference type="RefSeq" id="XP_004356065.1">
    <property type="nucleotide sequence ID" value="XM_004356012.1"/>
</dbReference>